<dbReference type="PANTHER" id="PTHR23282:SF148">
    <property type="entry name" value="MAM DOMAIN-CONTAINING PROTEIN"/>
    <property type="match status" value="1"/>
</dbReference>
<keyword evidence="3" id="KW-0732">Signal</keyword>
<evidence type="ECO:0000313" key="5">
    <source>
        <dbReference type="Proteomes" id="UP000001554"/>
    </source>
</evidence>
<feature type="chain" id="PRO_5039894120" evidence="3">
    <location>
        <begin position="26"/>
        <end position="704"/>
    </location>
</feature>
<accession>A0A9J7MG87</accession>
<dbReference type="InterPro" id="IPR051560">
    <property type="entry name" value="MAM_domain-containing"/>
</dbReference>
<proteinExistence type="predicted"/>
<feature type="domain" description="MAM" evidence="4">
    <location>
        <begin position="201"/>
        <end position="366"/>
    </location>
</feature>
<evidence type="ECO:0000313" key="6">
    <source>
        <dbReference type="RefSeq" id="XP_035666826.1"/>
    </source>
</evidence>
<dbReference type="AlphaFoldDB" id="A0A9J7MG87"/>
<evidence type="ECO:0000256" key="1">
    <source>
        <dbReference type="SAM" id="MobiDB-lite"/>
    </source>
</evidence>
<dbReference type="PANTHER" id="PTHR23282">
    <property type="entry name" value="APICAL ENDOSOMAL GLYCOPROTEIN PRECURSOR"/>
    <property type="match status" value="1"/>
</dbReference>
<evidence type="ECO:0000259" key="4">
    <source>
        <dbReference type="PROSITE" id="PS50060"/>
    </source>
</evidence>
<keyword evidence="2" id="KW-0472">Membrane</keyword>
<name>A0A9J7MG87_BRAFL</name>
<reference evidence="5" key="1">
    <citation type="journal article" date="2020" name="Nat. Ecol. Evol.">
        <title>Deeply conserved synteny resolves early events in vertebrate evolution.</title>
        <authorList>
            <person name="Simakov O."/>
            <person name="Marletaz F."/>
            <person name="Yue J.X."/>
            <person name="O'Connell B."/>
            <person name="Jenkins J."/>
            <person name="Brandt A."/>
            <person name="Calef R."/>
            <person name="Tung C.H."/>
            <person name="Huang T.K."/>
            <person name="Schmutz J."/>
            <person name="Satoh N."/>
            <person name="Yu J.K."/>
            <person name="Putnam N.H."/>
            <person name="Green R.E."/>
            <person name="Rokhsar D.S."/>
        </authorList>
    </citation>
    <scope>NUCLEOTIDE SEQUENCE [LARGE SCALE GENOMIC DNA]</scope>
    <source>
        <strain evidence="5">S238N-H82</strain>
    </source>
</reference>
<dbReference type="Pfam" id="PF00629">
    <property type="entry name" value="MAM"/>
    <property type="match status" value="2"/>
</dbReference>
<dbReference type="SUPFAM" id="SSF49899">
    <property type="entry name" value="Concanavalin A-like lectins/glucanases"/>
    <property type="match status" value="2"/>
</dbReference>
<keyword evidence="5" id="KW-1185">Reference proteome</keyword>
<gene>
    <name evidence="6" type="primary">LOC118409696</name>
</gene>
<organism evidence="5 6">
    <name type="scientific">Branchiostoma floridae</name>
    <name type="common">Florida lancelet</name>
    <name type="synonym">Amphioxus</name>
    <dbReference type="NCBI Taxonomy" id="7739"/>
    <lineage>
        <taxon>Eukaryota</taxon>
        <taxon>Metazoa</taxon>
        <taxon>Chordata</taxon>
        <taxon>Cephalochordata</taxon>
        <taxon>Leptocardii</taxon>
        <taxon>Amphioxiformes</taxon>
        <taxon>Branchiostomatidae</taxon>
        <taxon>Branchiostoma</taxon>
    </lineage>
</organism>
<feature type="region of interest" description="Disordered" evidence="1">
    <location>
        <begin position="536"/>
        <end position="560"/>
    </location>
</feature>
<evidence type="ECO:0000256" key="3">
    <source>
        <dbReference type="SAM" id="SignalP"/>
    </source>
</evidence>
<dbReference type="InterPro" id="IPR013320">
    <property type="entry name" value="ConA-like_dom_sf"/>
</dbReference>
<dbReference type="Gene3D" id="2.60.120.200">
    <property type="match status" value="2"/>
</dbReference>
<feature type="region of interest" description="Disordered" evidence="1">
    <location>
        <begin position="617"/>
        <end position="669"/>
    </location>
</feature>
<dbReference type="GeneID" id="118409696"/>
<sequence>MAWQGKRFYGPFLSCLLSVIAGVAAQTCNFDSGNCGWTASVVPSSGSFYWSRLNFRSPTPGTGPSADHTTGIEYRGYYIHTDASYGAQGEQAWLTSPTVDASADQNFTFWYNMYSNRLNGMGKLQLFLVPTGGVLGNDGLLWAKDGNQGDQWIYASVVIPQQSAYNLVFVGTRGLSIAGDIALDDIVIADADTSSDSVLRYACDFETTDLCGYVQHETDQLQWTRQQGATPSAGTGPSADHSLGTDGGHYMYLETSSDGSTTPLSEGDAARLLSPRYPPTTSMCLTFFYHMYGANIGSLRVYVKETGTLTLTWSKSGSLGDTWYMAVAPLVTGDEFQIVFEAARGNGAFGDIAIDDVVIVNGSCPVPSVTPAQTTTPTTVATTQPTTTTKLIPTTTPLAAVTTPFAAASTTHSTSYFTLLTTQTSVTSTLITLAPTSGTTPSMGVSEGTTTSKALLESTTTGANETSVLGRTDNGIDYLDGVGLVAGVCVAVLFWVVVYAVVVHFIRKKRQKQQQQKKKKGHFDVEYDPTFDDISTKWRDDDDDDGGPRIKTVPDMQGMNGGTDMHVNGSPQNGPVATRVDVDIEIDKAYHDNTDEQLEADVTLDQDPPTYVNLNDDVTTADDENQANLTREADTTADSTQDQTELTTDSGPNVINGASEFDESLASPRSDEGIIFLEPSGVDDGADSAMCVPGYDELTEQTVV</sequence>
<feature type="signal peptide" evidence="3">
    <location>
        <begin position="1"/>
        <end position="25"/>
    </location>
</feature>
<protein>
    <submittedName>
        <fullName evidence="6">MAM and LDL-receptor class A domain-containing protein 1-like isoform X2</fullName>
    </submittedName>
</protein>
<keyword evidence="2" id="KW-0812">Transmembrane</keyword>
<dbReference type="CDD" id="cd06263">
    <property type="entry name" value="MAM"/>
    <property type="match status" value="2"/>
</dbReference>
<dbReference type="RefSeq" id="XP_035666826.1">
    <property type="nucleotide sequence ID" value="XM_035810933.1"/>
</dbReference>
<evidence type="ECO:0000256" key="2">
    <source>
        <dbReference type="SAM" id="Phobius"/>
    </source>
</evidence>
<keyword evidence="2" id="KW-1133">Transmembrane helix</keyword>
<dbReference type="PROSITE" id="PS50060">
    <property type="entry name" value="MAM_2"/>
    <property type="match status" value="2"/>
</dbReference>
<dbReference type="InterPro" id="IPR000998">
    <property type="entry name" value="MAM_dom"/>
</dbReference>
<feature type="domain" description="MAM" evidence="4">
    <location>
        <begin position="26"/>
        <end position="205"/>
    </location>
</feature>
<dbReference type="Proteomes" id="UP000001554">
    <property type="component" value="Chromosome 2"/>
</dbReference>
<reference evidence="6" key="2">
    <citation type="submission" date="2025-08" db="UniProtKB">
        <authorList>
            <consortium name="RefSeq"/>
        </authorList>
    </citation>
    <scope>IDENTIFICATION</scope>
    <source>
        <strain evidence="6">S238N-H82</strain>
        <tissue evidence="6">Testes</tissue>
    </source>
</reference>
<dbReference type="SMART" id="SM00137">
    <property type="entry name" value="MAM"/>
    <property type="match status" value="2"/>
</dbReference>
<feature type="transmembrane region" description="Helical" evidence="2">
    <location>
        <begin position="481"/>
        <end position="506"/>
    </location>
</feature>
<dbReference type="GO" id="GO:0016020">
    <property type="term" value="C:membrane"/>
    <property type="evidence" value="ECO:0007669"/>
    <property type="project" value="InterPro"/>
</dbReference>